<evidence type="ECO:0000256" key="1">
    <source>
        <dbReference type="SAM" id="MobiDB-lite"/>
    </source>
</evidence>
<proteinExistence type="predicted"/>
<evidence type="ECO:0000313" key="3">
    <source>
        <dbReference type="Proteomes" id="UP001152747"/>
    </source>
</evidence>
<gene>
    <name evidence="2" type="ORF">CAMP_LOCUS11876</name>
</gene>
<name>A0A9P1IQL8_9PELO</name>
<sequence>MGCTPSVPTTSPDESLSDKFGPPPPIPVEIGSGIRHNLNHDVIIVFIFGGPASRKGLIIQELTRSFNFTSIAVEDIVFNYLPTRVGNTVDSIGEIQEALKRDNGLLTLDWIFSMISGRLSTSMHQRFVIDIVPTLSSIMKAESFRQRNHDRSLEQFERRHPIAFALEINVADERTLLTSRDGGRPNQNNRENNNHNNNNSGNGAENPELTNYRNTIEDYDRGRLEKRLEDYHNCSIPFIRYFQKSRRVVKLSVKTDAFSNLVPTAKDIFMDFGFTLTRRDEHILVFSTETTHEDIDLSYYKLKVVNASELCKASDELSTQIAAVYKYITSHSRHDDNFLVIVPNFNYQDPKSNKRINFMEKKKEVYLDEFISNKQHDKQPKERIPVSVNCISSSRQTFLFFEPFPTSLAQTISLLYNRIKDNPSSTKETEPPGLVPSTSTSENSEIRRPARSVSALSNHPSPQQTIGFRIEKGVTSCQPNENWQSVRVKKT</sequence>
<dbReference type="SUPFAM" id="SSF52540">
    <property type="entry name" value="P-loop containing nucleoside triphosphate hydrolases"/>
    <property type="match status" value="1"/>
</dbReference>
<feature type="compositionally biased region" description="Polar residues" evidence="1">
    <location>
        <begin position="1"/>
        <end position="14"/>
    </location>
</feature>
<feature type="region of interest" description="Disordered" evidence="1">
    <location>
        <begin position="422"/>
        <end position="465"/>
    </location>
</feature>
<dbReference type="EMBL" id="CANHGI010000004">
    <property type="protein sequence ID" value="CAI5449239.1"/>
    <property type="molecule type" value="Genomic_DNA"/>
</dbReference>
<organism evidence="2 3">
    <name type="scientific">Caenorhabditis angaria</name>
    <dbReference type="NCBI Taxonomy" id="860376"/>
    <lineage>
        <taxon>Eukaryota</taxon>
        <taxon>Metazoa</taxon>
        <taxon>Ecdysozoa</taxon>
        <taxon>Nematoda</taxon>
        <taxon>Chromadorea</taxon>
        <taxon>Rhabditida</taxon>
        <taxon>Rhabditina</taxon>
        <taxon>Rhabditomorpha</taxon>
        <taxon>Rhabditoidea</taxon>
        <taxon>Rhabditidae</taxon>
        <taxon>Peloderinae</taxon>
        <taxon>Caenorhabditis</taxon>
    </lineage>
</organism>
<feature type="compositionally biased region" description="Polar residues" evidence="1">
    <location>
        <begin position="454"/>
        <end position="465"/>
    </location>
</feature>
<keyword evidence="3" id="KW-1185">Reference proteome</keyword>
<dbReference type="Gene3D" id="3.40.50.300">
    <property type="entry name" value="P-loop containing nucleotide triphosphate hydrolases"/>
    <property type="match status" value="1"/>
</dbReference>
<dbReference type="OrthoDB" id="5829348at2759"/>
<dbReference type="AlphaFoldDB" id="A0A9P1IQL8"/>
<dbReference type="InterPro" id="IPR027417">
    <property type="entry name" value="P-loop_NTPase"/>
</dbReference>
<accession>A0A9P1IQL8</accession>
<protein>
    <submittedName>
        <fullName evidence="2">Uncharacterized protein</fullName>
    </submittedName>
</protein>
<reference evidence="2" key="1">
    <citation type="submission" date="2022-11" db="EMBL/GenBank/DDBJ databases">
        <authorList>
            <person name="Kikuchi T."/>
        </authorList>
    </citation>
    <scope>NUCLEOTIDE SEQUENCE</scope>
    <source>
        <strain evidence="2">PS1010</strain>
    </source>
</reference>
<feature type="region of interest" description="Disordered" evidence="1">
    <location>
        <begin position="178"/>
        <end position="212"/>
    </location>
</feature>
<evidence type="ECO:0000313" key="2">
    <source>
        <dbReference type="EMBL" id="CAI5449239.1"/>
    </source>
</evidence>
<comment type="caution">
    <text evidence="2">The sequence shown here is derived from an EMBL/GenBank/DDBJ whole genome shotgun (WGS) entry which is preliminary data.</text>
</comment>
<feature type="compositionally biased region" description="Low complexity" evidence="1">
    <location>
        <begin position="184"/>
        <end position="206"/>
    </location>
</feature>
<dbReference type="Proteomes" id="UP001152747">
    <property type="component" value="Unassembled WGS sequence"/>
</dbReference>
<feature type="region of interest" description="Disordered" evidence="1">
    <location>
        <begin position="1"/>
        <end position="22"/>
    </location>
</feature>